<dbReference type="Pfam" id="PF09479">
    <property type="entry name" value="Flg_new"/>
    <property type="match status" value="1"/>
</dbReference>
<dbReference type="eggNOG" id="ENOG5031UW6">
    <property type="taxonomic scope" value="Bacteria"/>
</dbReference>
<reference evidence="2 3" key="1">
    <citation type="journal article" date="2014" name="Genome Announc.">
        <title>The Genome Sequence of Bifidobacterium moukalabense DSM 27321 Highlights the Close Phylogenetic Relatedness with the Bifidobacterium dentium Taxon.</title>
        <authorList>
            <person name="Lugli G.A."/>
            <person name="Duranti S."/>
            <person name="Milani C."/>
            <person name="Turroni F."/>
            <person name="Viappiani A."/>
            <person name="Mangifesta M."/>
            <person name="van Sinderen D."/>
            <person name="Ventura M."/>
        </authorList>
    </citation>
    <scope>NUCLEOTIDE SEQUENCE [LARGE SCALE GENOMIC DNA]</scope>
    <source>
        <strain evidence="2 3">DSM 27321</strain>
    </source>
</reference>
<gene>
    <name evidence="2" type="ORF">BMOU_0763</name>
</gene>
<dbReference type="InterPro" id="IPR042229">
    <property type="entry name" value="Listeria/Bacterioides_rpt_sf"/>
</dbReference>
<protein>
    <submittedName>
        <fullName evidence="2">Leucine-rich repeat (LRR) protein</fullName>
    </submittedName>
</protein>
<dbReference type="Gene3D" id="2.60.40.4270">
    <property type="entry name" value="Listeria-Bacteroides repeat domain"/>
    <property type="match status" value="1"/>
</dbReference>
<keyword evidence="3" id="KW-1185">Reference proteome</keyword>
<dbReference type="PATRIC" id="fig|1435051.3.peg.757"/>
<sequence length="458" mass="49181">MADAYGAQQYNWRCWLGSWIKSEDNNGVTIRAECRMQTLNGWNYAGLKGHVGAGANGQWADADPTNITIGANASQVMCAKEVYVAKTHSQQSIDTRANIRINGAYAGLSEAILALTVAAKPSHTVSFNANGGSGAPGNVTKWWGESLAIPSTKPTRANYTFLGWSTSATGSAQYQPGQSYVGTSDSNYTLYAVWKLDSLPPTIDSYYAYRCDASGNAQDDGTYVKHVAVWRVDTAHDTSNQCVSLKFGWKDGSGWHDYDASVTSGTGTTTTVIKSGYDSSTTYPLRCTLTDKYATRTSYTTVGPATYILDFSADGKGIGIGQAAPSAGTNIYGNHLNLNGTVNINGMRASNYIDVKQSQKWDNIELSATCVNRTVTVNVMHSFASSATVGNTSNQVEIGYIKEGYRPSKMLGMIAGHQGSAAVFVEIETTGKVKCWQYGGSSSYASFDYFACSISYQI</sequence>
<dbReference type="NCBIfam" id="TIGR02543">
    <property type="entry name" value="List_Bact_rpt"/>
    <property type="match status" value="1"/>
</dbReference>
<comment type="caution">
    <text evidence="2">The sequence shown here is derived from an EMBL/GenBank/DDBJ whole genome shotgun (WGS) entry which is preliminary data.</text>
</comment>
<dbReference type="STRING" id="1435051.BMOU_0763"/>
<dbReference type="InterPro" id="IPR013378">
    <property type="entry name" value="InlB-like_B-rpt"/>
</dbReference>
<dbReference type="OrthoDB" id="2038674at2"/>
<proteinExistence type="predicted"/>
<organism evidence="2 3">
    <name type="scientific">Bifidobacterium moukalabense DSM 27321</name>
    <dbReference type="NCBI Taxonomy" id="1435051"/>
    <lineage>
        <taxon>Bacteria</taxon>
        <taxon>Bacillati</taxon>
        <taxon>Actinomycetota</taxon>
        <taxon>Actinomycetes</taxon>
        <taxon>Bifidobacteriales</taxon>
        <taxon>Bifidobacteriaceae</taxon>
        <taxon>Bifidobacterium</taxon>
    </lineage>
</organism>
<evidence type="ECO:0000313" key="3">
    <source>
        <dbReference type="Proteomes" id="UP000019155"/>
    </source>
</evidence>
<name>W4NAJ4_9BIFI</name>
<evidence type="ECO:0000256" key="1">
    <source>
        <dbReference type="ARBA" id="ARBA00004196"/>
    </source>
</evidence>
<dbReference type="GO" id="GO:0030313">
    <property type="term" value="C:cell envelope"/>
    <property type="evidence" value="ECO:0007669"/>
    <property type="project" value="UniProtKB-SubCell"/>
</dbReference>
<accession>W4NAJ4</accession>
<dbReference type="AlphaFoldDB" id="W4NAJ4"/>
<comment type="subcellular location">
    <subcellularLocation>
        <location evidence="1">Cell envelope</location>
    </subcellularLocation>
</comment>
<dbReference type="Proteomes" id="UP000019155">
    <property type="component" value="Unassembled WGS sequence"/>
</dbReference>
<evidence type="ECO:0000313" key="2">
    <source>
        <dbReference type="EMBL" id="ETY71685.1"/>
    </source>
</evidence>
<dbReference type="EMBL" id="AZMV01000003">
    <property type="protein sequence ID" value="ETY71685.1"/>
    <property type="molecule type" value="Genomic_DNA"/>
</dbReference>